<evidence type="ECO:0000259" key="2">
    <source>
        <dbReference type="Pfam" id="PF23566"/>
    </source>
</evidence>
<dbReference type="OrthoDB" id="2014654at2759"/>
<reference evidence="3" key="1">
    <citation type="journal article" date="2021" name="Nat. Commun.">
        <title>Genetic determinants of endophytism in the Arabidopsis root mycobiome.</title>
        <authorList>
            <person name="Mesny F."/>
            <person name="Miyauchi S."/>
            <person name="Thiergart T."/>
            <person name="Pickel B."/>
            <person name="Atanasova L."/>
            <person name="Karlsson M."/>
            <person name="Huettel B."/>
            <person name="Barry K.W."/>
            <person name="Haridas S."/>
            <person name="Chen C."/>
            <person name="Bauer D."/>
            <person name="Andreopoulos W."/>
            <person name="Pangilinan J."/>
            <person name="LaButti K."/>
            <person name="Riley R."/>
            <person name="Lipzen A."/>
            <person name="Clum A."/>
            <person name="Drula E."/>
            <person name="Henrissat B."/>
            <person name="Kohler A."/>
            <person name="Grigoriev I.V."/>
            <person name="Martin F.M."/>
            <person name="Hacquard S."/>
        </authorList>
    </citation>
    <scope>NUCLEOTIDE SEQUENCE</scope>
    <source>
        <strain evidence="3">MPI-CAGE-AT-0016</strain>
    </source>
</reference>
<dbReference type="EMBL" id="JAGPXD010000004">
    <property type="protein sequence ID" value="KAH7359025.1"/>
    <property type="molecule type" value="Genomic_DNA"/>
</dbReference>
<dbReference type="Pfam" id="PF23566">
    <property type="entry name" value="RTG2_C"/>
    <property type="match status" value="1"/>
</dbReference>
<dbReference type="InterPro" id="IPR043129">
    <property type="entry name" value="ATPase_NBD"/>
</dbReference>
<protein>
    <submittedName>
        <fullName evidence="3">Ppx/GppA phosphatase</fullName>
    </submittedName>
</protein>
<feature type="domain" description="RTG2 C-terminal" evidence="2">
    <location>
        <begin position="396"/>
        <end position="581"/>
    </location>
</feature>
<keyword evidence="4" id="KW-1185">Reference proteome</keyword>
<dbReference type="InterPro" id="IPR003695">
    <property type="entry name" value="Ppx_GppA_N"/>
</dbReference>
<dbReference type="Gene3D" id="3.30.420.150">
    <property type="entry name" value="Exopolyphosphatase. Domain 2"/>
    <property type="match status" value="1"/>
</dbReference>
<proteinExistence type="predicted"/>
<feature type="domain" description="Ppx/GppA phosphatase N-terminal" evidence="1">
    <location>
        <begin position="95"/>
        <end position="375"/>
    </location>
</feature>
<dbReference type="InterPro" id="IPR050273">
    <property type="entry name" value="GppA/Ppx_hydrolase"/>
</dbReference>
<gene>
    <name evidence="3" type="ORF">B0T11DRAFT_111039</name>
</gene>
<name>A0A8K0TI77_9PEZI</name>
<dbReference type="GO" id="GO:0006357">
    <property type="term" value="P:regulation of transcription by RNA polymerase II"/>
    <property type="evidence" value="ECO:0007669"/>
    <property type="project" value="TreeGrafter"/>
</dbReference>
<dbReference type="FunFam" id="3.30.420.40:FF:000191">
    <property type="entry name" value="Retrograde regulation protein 2"/>
    <property type="match status" value="1"/>
</dbReference>
<dbReference type="SUPFAM" id="SSF53067">
    <property type="entry name" value="Actin-like ATPase domain"/>
    <property type="match status" value="2"/>
</dbReference>
<accession>A0A8K0TI77</accession>
<dbReference type="Gene3D" id="3.30.420.40">
    <property type="match status" value="1"/>
</dbReference>
<dbReference type="PANTHER" id="PTHR30005">
    <property type="entry name" value="EXOPOLYPHOSPHATASE"/>
    <property type="match status" value="1"/>
</dbReference>
<dbReference type="Pfam" id="PF02541">
    <property type="entry name" value="Ppx-GppA"/>
    <property type="match status" value="1"/>
</dbReference>
<comment type="caution">
    <text evidence="3">The sequence shown here is derived from an EMBL/GenBank/DDBJ whole genome shotgun (WGS) entry which is preliminary data.</text>
</comment>
<evidence type="ECO:0000259" key="1">
    <source>
        <dbReference type="Pfam" id="PF02541"/>
    </source>
</evidence>
<organism evidence="3 4">
    <name type="scientific">Plectosphaerella cucumerina</name>
    <dbReference type="NCBI Taxonomy" id="40658"/>
    <lineage>
        <taxon>Eukaryota</taxon>
        <taxon>Fungi</taxon>
        <taxon>Dikarya</taxon>
        <taxon>Ascomycota</taxon>
        <taxon>Pezizomycotina</taxon>
        <taxon>Sordariomycetes</taxon>
        <taxon>Hypocreomycetidae</taxon>
        <taxon>Glomerellales</taxon>
        <taxon>Plectosphaerellaceae</taxon>
        <taxon>Plectosphaerella</taxon>
    </lineage>
</organism>
<evidence type="ECO:0000313" key="4">
    <source>
        <dbReference type="Proteomes" id="UP000813385"/>
    </source>
</evidence>
<dbReference type="AlphaFoldDB" id="A0A8K0TI77"/>
<dbReference type="Proteomes" id="UP000813385">
    <property type="component" value="Unassembled WGS sequence"/>
</dbReference>
<dbReference type="PANTHER" id="PTHR30005:SF0">
    <property type="entry name" value="RETROGRADE REGULATION PROTEIN 2"/>
    <property type="match status" value="1"/>
</dbReference>
<sequence length="599" mass="64602">MSAPPAADVVTLDNFQSLLPRWDSACSNHLFALVDMGSNGIRFSISDLTPPQTRLLRCVYRERAGISLFDALGGSGPAPAATPTTDDRHADRPLLFPPETIAQVAETLARFRRIADSYGVPATQFSVLATEAMRRADNAGVMLAAIREAADIGVHVLAPPVETLFGAVMGSRSSFVAVPRGGLFLDLGGGSVQMTWVDTTLPDYETAAAQAGESMPFGAARLIRVLEQEAADVRTLETNKLRSSMQAAFAKLVDRFQTLREAYRADGGIDVYLCGGGFRGYGSMLMHNDTIKPYPLSSVGTYSVSGDFFKQTDRMRRTNVETKDKIYGLSSRRRQQFPAIVEVVQSFIEAVPNIRTATFCAGSNRDGALLMKLPRQMRESNPLDVLGGLTGSDMSVAEAVLGILLKAIPSSVDLSETTTIVSLGLGPLFAKQIWAHPGEDDDANASYSLNEAVTRDPGAPGLTHLARAVLGIAMCSRWGANLGPIDSALHENLKALVRKADRHAVFWAEYLGAVAGILVDLMPVWPKSAESASSLVNFEATKDQTKKGKDRINLTVLVSKDVGLGVNPDDITERLHRVGKVTGEPRETKVKAKLQRLEM</sequence>
<evidence type="ECO:0000313" key="3">
    <source>
        <dbReference type="EMBL" id="KAH7359025.1"/>
    </source>
</evidence>
<dbReference type="InterPro" id="IPR057512">
    <property type="entry name" value="RTG2_C"/>
</dbReference>